<dbReference type="Gene3D" id="3.90.550.10">
    <property type="entry name" value="Spore Coat Polysaccharide Biosynthesis Protein SpsA, Chain A"/>
    <property type="match status" value="1"/>
</dbReference>
<comment type="caution">
    <text evidence="2">The sequence shown here is derived from an EMBL/GenBank/DDBJ whole genome shotgun (WGS) entry which is preliminary data.</text>
</comment>
<reference evidence="2" key="1">
    <citation type="journal article" date="2015" name="ISME J.">
        <title>Draft Genome Sequence of Streptomyces incarnatus NRRL8089, which Produces the Nucleoside Antibiotic Sinefungin.</title>
        <authorList>
            <person name="Oshima K."/>
            <person name="Hattori M."/>
            <person name="Shimizu H."/>
            <person name="Fukuda K."/>
            <person name="Nemoto M."/>
            <person name="Inagaki K."/>
            <person name="Tamura T."/>
        </authorList>
    </citation>
    <scope>NUCLEOTIDE SEQUENCE</scope>
    <source>
        <strain evidence="2">FACHB-1375</strain>
    </source>
</reference>
<organism evidence="2 3">
    <name type="scientific">Aerosakkonema funiforme FACHB-1375</name>
    <dbReference type="NCBI Taxonomy" id="2949571"/>
    <lineage>
        <taxon>Bacteria</taxon>
        <taxon>Bacillati</taxon>
        <taxon>Cyanobacteriota</taxon>
        <taxon>Cyanophyceae</taxon>
        <taxon>Oscillatoriophycideae</taxon>
        <taxon>Aerosakkonematales</taxon>
        <taxon>Aerosakkonemataceae</taxon>
        <taxon>Aerosakkonema</taxon>
    </lineage>
</organism>
<dbReference type="PANTHER" id="PTHR22916:SF3">
    <property type="entry name" value="UDP-GLCNAC:BETAGAL BETA-1,3-N-ACETYLGLUCOSAMINYLTRANSFERASE-LIKE PROTEIN 1"/>
    <property type="match status" value="1"/>
</dbReference>
<dbReference type="Proteomes" id="UP000641646">
    <property type="component" value="Unassembled WGS sequence"/>
</dbReference>
<evidence type="ECO:0000313" key="2">
    <source>
        <dbReference type="EMBL" id="MBD2182100.1"/>
    </source>
</evidence>
<dbReference type="Pfam" id="PF00535">
    <property type="entry name" value="Glycos_transf_2"/>
    <property type="match status" value="1"/>
</dbReference>
<dbReference type="PANTHER" id="PTHR22916">
    <property type="entry name" value="GLYCOSYLTRANSFERASE"/>
    <property type="match status" value="1"/>
</dbReference>
<name>A0A926VEG2_9CYAN</name>
<reference evidence="2" key="2">
    <citation type="submission" date="2020-08" db="EMBL/GenBank/DDBJ databases">
        <authorList>
            <person name="Chen M."/>
            <person name="Teng W."/>
            <person name="Zhao L."/>
            <person name="Hu C."/>
            <person name="Zhou Y."/>
            <person name="Han B."/>
            <person name="Song L."/>
            <person name="Shu W."/>
        </authorList>
    </citation>
    <scope>NUCLEOTIDE SEQUENCE</scope>
    <source>
        <strain evidence="2">FACHB-1375</strain>
    </source>
</reference>
<protein>
    <submittedName>
        <fullName evidence="2">Glycosyltransferase</fullName>
    </submittedName>
</protein>
<dbReference type="RefSeq" id="WP_190464911.1">
    <property type="nucleotide sequence ID" value="NZ_JACJPW010000031.1"/>
</dbReference>
<keyword evidence="3" id="KW-1185">Reference proteome</keyword>
<gene>
    <name evidence="2" type="ORF">H6G03_13465</name>
</gene>
<evidence type="ECO:0000313" key="3">
    <source>
        <dbReference type="Proteomes" id="UP000641646"/>
    </source>
</evidence>
<feature type="domain" description="Glycosyltransferase 2-like" evidence="1">
    <location>
        <begin position="4"/>
        <end position="138"/>
    </location>
</feature>
<dbReference type="EMBL" id="JACJPW010000031">
    <property type="protein sequence ID" value="MBD2182100.1"/>
    <property type="molecule type" value="Genomic_DNA"/>
</dbReference>
<dbReference type="AlphaFoldDB" id="A0A926VEG2"/>
<dbReference type="InterPro" id="IPR001173">
    <property type="entry name" value="Glyco_trans_2-like"/>
</dbReference>
<evidence type="ECO:0000259" key="1">
    <source>
        <dbReference type="Pfam" id="PF00535"/>
    </source>
</evidence>
<sequence length="249" mass="29201">MLVSVITPTTGNPLLQQNIQSIQNQDYKNIEHIIVIDGKEREDDAYKSIKEIELKKQTYVVTWPYATGKDRFNGHRIYGANCYLANGDYLVFLDEDNWVDENHISSLVELVSKWQLDWAYSLRKIVDRQGNFITYDDCESLGKWPSFLREQDNLVDVNCYFLKKQVAVSISPLWYRKAKEPGVQDVDRAMCANLIKLYPNFETTGFYTVNYRVGSTEISVKQEFFIEGNKIMKNKYPNEYPWRNSKWSL</sequence>
<proteinExistence type="predicted"/>
<dbReference type="SUPFAM" id="SSF53448">
    <property type="entry name" value="Nucleotide-diphospho-sugar transferases"/>
    <property type="match status" value="1"/>
</dbReference>
<dbReference type="CDD" id="cd00761">
    <property type="entry name" value="Glyco_tranf_GTA_type"/>
    <property type="match status" value="1"/>
</dbReference>
<dbReference type="GO" id="GO:0016758">
    <property type="term" value="F:hexosyltransferase activity"/>
    <property type="evidence" value="ECO:0007669"/>
    <property type="project" value="UniProtKB-ARBA"/>
</dbReference>
<dbReference type="InterPro" id="IPR029044">
    <property type="entry name" value="Nucleotide-diphossugar_trans"/>
</dbReference>
<accession>A0A926VEG2</accession>